<feature type="compositionally biased region" description="Polar residues" evidence="1">
    <location>
        <begin position="617"/>
        <end position="630"/>
    </location>
</feature>
<feature type="compositionally biased region" description="Basic and acidic residues" evidence="1">
    <location>
        <begin position="483"/>
        <end position="507"/>
    </location>
</feature>
<feature type="compositionally biased region" description="Basic and acidic residues" evidence="1">
    <location>
        <begin position="237"/>
        <end position="250"/>
    </location>
</feature>
<sequence>MSSESQHNSKALKKLFNAYCSKNEEGDKMIDWEALVCFLQDFKISPELLSPDEAQSALAETVKSDSNEIDYSEFKKLLRKLSIVEFKKKQYRNKYVAHDERFAALLAYMQIDRVDEMIARHRGSQHKTEKRDSKKISKGAASHSSSSSKKKTERHAEILFEEDMDDTTGERRGKYNDKKESGDLRRKETARKDPPPTRKLHQEEDALETSTAAPYSDDEVSSGWNPAGNSKEEEDLEKNSRPQPEEQREELSEDFDDADIIIQDEEGDELTHEGEDQFSAGEVAARQPDLDDKVAAGDSLSSRAATAGGEEEEEDVLILLRHASAEKRNLSRPQSAVRPPSATRHRPESAHRTGSSPSGNAVGGSGTGIAMAADTSSLLRQPRSKLQLRCNCRGKMGTLFLTTDMSWEQLCGHFRVLFGLEDDVPIVLTYRNGWDAENGGGRSVLCTSATDLALLYDSVAKHPPPQGILKVKLLMATDEENSSDERQVEEMQANSRDRDSELDKRVEYIPGGGDQGVRADHVTVDDSDAMAYRQAVRPPRPQSATSRPLSAPRSTRSGLDSCPQTQDFELSFNSASGMQIRPGNKQGSESHLENISEGSRMRSASRNPAGRRDALAEQSSMAPSVQSETSQLNSKAYEKLRSCVALGILPADAKLRLVVEHCTARRPSLTLRGSSEAYVKKFSMLKYRVKDKMSAWHVEVESNLKKSKIGSFEINLEWNCNGYPYEILIFSKLKTKRWPDVDSIVSSLCELLPKQEEKMLLRVVDQDLNTIGDAQIIISDPYTQAPLRKSYSDLAGECVVYLKEGDYDIKINAEKFKEVNLTKTLKICEVNEVEVYSGD</sequence>
<evidence type="ECO:0000256" key="1">
    <source>
        <dbReference type="SAM" id="MobiDB-lite"/>
    </source>
</evidence>
<feature type="region of interest" description="Disordered" evidence="1">
    <location>
        <begin position="121"/>
        <end position="294"/>
    </location>
</feature>
<accession>A0A7S0E7B8</accession>
<protein>
    <submittedName>
        <fullName evidence="2">Uncharacterized protein</fullName>
    </submittedName>
</protein>
<feature type="compositionally biased region" description="Low complexity" evidence="1">
    <location>
        <begin position="138"/>
        <end position="147"/>
    </location>
</feature>
<feature type="compositionally biased region" description="Basic and acidic residues" evidence="1">
    <location>
        <begin position="168"/>
        <end position="204"/>
    </location>
</feature>
<dbReference type="InterPro" id="IPR011992">
    <property type="entry name" value="EF-hand-dom_pair"/>
</dbReference>
<dbReference type="AlphaFoldDB" id="A0A7S0E7B8"/>
<feature type="compositionally biased region" description="Basic and acidic residues" evidence="1">
    <location>
        <begin position="126"/>
        <end position="135"/>
    </location>
</feature>
<reference evidence="2" key="1">
    <citation type="submission" date="2021-01" db="EMBL/GenBank/DDBJ databases">
        <authorList>
            <person name="Corre E."/>
            <person name="Pelletier E."/>
            <person name="Niang G."/>
            <person name="Scheremetjew M."/>
            <person name="Finn R."/>
            <person name="Kale V."/>
            <person name="Holt S."/>
            <person name="Cochrane G."/>
            <person name="Meng A."/>
            <person name="Brown T."/>
            <person name="Cohen L."/>
        </authorList>
    </citation>
    <scope>NUCLEOTIDE SEQUENCE</scope>
    <source>
        <strain evidence="2">CCMP325</strain>
    </source>
</reference>
<feature type="region of interest" description="Disordered" evidence="1">
    <location>
        <begin position="479"/>
        <end position="520"/>
    </location>
</feature>
<proteinExistence type="predicted"/>
<dbReference type="EMBL" id="HBEO01009136">
    <property type="protein sequence ID" value="CAD8476536.1"/>
    <property type="molecule type" value="Transcribed_RNA"/>
</dbReference>
<dbReference type="Gene3D" id="1.10.238.10">
    <property type="entry name" value="EF-hand"/>
    <property type="match status" value="1"/>
</dbReference>
<feature type="region of interest" description="Disordered" evidence="1">
    <location>
        <begin position="534"/>
        <end position="630"/>
    </location>
</feature>
<name>A0A7S0E7B8_9CRYP</name>
<feature type="compositionally biased region" description="Polar residues" evidence="1">
    <location>
        <begin position="542"/>
        <end position="577"/>
    </location>
</feature>
<feature type="region of interest" description="Disordered" evidence="1">
    <location>
        <begin position="327"/>
        <end position="367"/>
    </location>
</feature>
<gene>
    <name evidence="2" type="ORF">HPHI1048_LOCUS6379</name>
</gene>
<dbReference type="SUPFAM" id="SSF47473">
    <property type="entry name" value="EF-hand"/>
    <property type="match status" value="1"/>
</dbReference>
<evidence type="ECO:0000313" key="2">
    <source>
        <dbReference type="EMBL" id="CAD8476536.1"/>
    </source>
</evidence>
<dbReference type="Gene3D" id="3.40.30.10">
    <property type="entry name" value="Glutaredoxin"/>
    <property type="match status" value="1"/>
</dbReference>
<feature type="compositionally biased region" description="Acidic residues" evidence="1">
    <location>
        <begin position="251"/>
        <end position="268"/>
    </location>
</feature>
<organism evidence="2">
    <name type="scientific">Hanusia phi</name>
    <dbReference type="NCBI Taxonomy" id="3032"/>
    <lineage>
        <taxon>Eukaryota</taxon>
        <taxon>Cryptophyceae</taxon>
        <taxon>Pyrenomonadales</taxon>
        <taxon>Geminigeraceae</taxon>
        <taxon>Hanusia</taxon>
    </lineage>
</organism>